<keyword evidence="3 6" id="KW-0812">Transmembrane</keyword>
<evidence type="ECO:0000256" key="3">
    <source>
        <dbReference type="ARBA" id="ARBA00022692"/>
    </source>
</evidence>
<dbReference type="InterPro" id="IPR027417">
    <property type="entry name" value="P-loop_NTPase"/>
</dbReference>
<evidence type="ECO:0000313" key="9">
    <source>
        <dbReference type="EMBL" id="OCL02648.1"/>
    </source>
</evidence>
<comment type="subcellular location">
    <subcellularLocation>
        <location evidence="1">Membrane</location>
        <topology evidence="1">Multi-pass membrane protein</topology>
    </subcellularLocation>
</comment>
<evidence type="ECO:0000259" key="7">
    <source>
        <dbReference type="Pfam" id="PF01061"/>
    </source>
</evidence>
<feature type="transmembrane region" description="Helical" evidence="6">
    <location>
        <begin position="295"/>
        <end position="316"/>
    </location>
</feature>
<dbReference type="Gene3D" id="3.40.50.300">
    <property type="entry name" value="P-loop containing nucleotide triphosphate hydrolases"/>
    <property type="match status" value="1"/>
</dbReference>
<feature type="domain" description="ABC-2 type transporter transmembrane" evidence="7">
    <location>
        <begin position="160"/>
        <end position="358"/>
    </location>
</feature>
<dbReference type="InterPro" id="IPR013525">
    <property type="entry name" value="ABC2_TM"/>
</dbReference>
<dbReference type="GO" id="GO:0140359">
    <property type="term" value="F:ABC-type transporter activity"/>
    <property type="evidence" value="ECO:0007669"/>
    <property type="project" value="InterPro"/>
</dbReference>
<evidence type="ECO:0000313" key="10">
    <source>
        <dbReference type="Proteomes" id="UP000250140"/>
    </source>
</evidence>
<dbReference type="GO" id="GO:0016020">
    <property type="term" value="C:membrane"/>
    <property type="evidence" value="ECO:0007669"/>
    <property type="project" value="UniProtKB-SubCell"/>
</dbReference>
<reference evidence="9 10" key="1">
    <citation type="journal article" date="2016" name="Nat. Commun.">
        <title>Ectomycorrhizal ecology is imprinted in the genome of the dominant symbiotic fungus Cenococcum geophilum.</title>
        <authorList>
            <consortium name="DOE Joint Genome Institute"/>
            <person name="Peter M."/>
            <person name="Kohler A."/>
            <person name="Ohm R.A."/>
            <person name="Kuo A."/>
            <person name="Krutzmann J."/>
            <person name="Morin E."/>
            <person name="Arend M."/>
            <person name="Barry K.W."/>
            <person name="Binder M."/>
            <person name="Choi C."/>
            <person name="Clum A."/>
            <person name="Copeland A."/>
            <person name="Grisel N."/>
            <person name="Haridas S."/>
            <person name="Kipfer T."/>
            <person name="LaButti K."/>
            <person name="Lindquist E."/>
            <person name="Lipzen A."/>
            <person name="Maire R."/>
            <person name="Meier B."/>
            <person name="Mihaltcheva S."/>
            <person name="Molinier V."/>
            <person name="Murat C."/>
            <person name="Poggeler S."/>
            <person name="Quandt C.A."/>
            <person name="Sperisen C."/>
            <person name="Tritt A."/>
            <person name="Tisserant E."/>
            <person name="Crous P.W."/>
            <person name="Henrissat B."/>
            <person name="Nehls U."/>
            <person name="Egli S."/>
            <person name="Spatafora J.W."/>
            <person name="Grigoriev I.V."/>
            <person name="Martin F.M."/>
        </authorList>
    </citation>
    <scope>NUCLEOTIDE SEQUENCE [LARGE SCALE GENOMIC DNA]</scope>
    <source>
        <strain evidence="9 10">CBS 207.34</strain>
    </source>
</reference>
<dbReference type="Pfam" id="PF19055">
    <property type="entry name" value="ABC2_membrane_7"/>
    <property type="match status" value="1"/>
</dbReference>
<dbReference type="PANTHER" id="PTHR48041:SF119">
    <property type="entry name" value="ROA1P"/>
    <property type="match status" value="1"/>
</dbReference>
<dbReference type="Pfam" id="PF01061">
    <property type="entry name" value="ABC2_membrane"/>
    <property type="match status" value="1"/>
</dbReference>
<protein>
    <submittedName>
        <fullName evidence="9">Uncharacterized protein</fullName>
    </submittedName>
</protein>
<sequence length="360" mass="40347">LLANPSVLFLDEPTTGLDATSAFQLVRTLKNLARKGRTVIMTIHQPRSEIWSLFDNIILLTKGAPAYSGSAEECLPYFSRLGYELPPFVNPAEYLIDIVAVDSRSPELESASTARVEDIKRAWREHTALGTLEDDAIQLSEENPVSNSDSFIAYHSAMLRQVRVLTARTWLVTIRDPMGMFGSLVEAIGMAVITGWIFYDLSETQAGIRSREGALYTAAALQGYLILLYETYRLTVDIELFDRERSEGVVGVPAFLISRRLARFLIEDVPVPLIFSLIFYFMTGFRTNGTQFMTFFGVILLEQYIAVCFATTCVAISRNFAGASLVANLAYTLQSMACGYFIQSDTIPVYVRWTKWVTYC</sequence>
<keyword evidence="4 6" id="KW-1133">Transmembrane helix</keyword>
<feature type="non-terminal residue" evidence="9">
    <location>
        <position position="1"/>
    </location>
</feature>
<dbReference type="SUPFAM" id="SSF52540">
    <property type="entry name" value="P-loop containing nucleoside triphosphate hydrolases"/>
    <property type="match status" value="1"/>
</dbReference>
<dbReference type="EMBL" id="KV750918">
    <property type="protein sequence ID" value="OCL02648.1"/>
    <property type="molecule type" value="Genomic_DNA"/>
</dbReference>
<keyword evidence="2" id="KW-0813">Transport</keyword>
<dbReference type="PANTHER" id="PTHR48041">
    <property type="entry name" value="ABC TRANSPORTER G FAMILY MEMBER 28"/>
    <property type="match status" value="1"/>
</dbReference>
<evidence type="ECO:0000259" key="8">
    <source>
        <dbReference type="Pfam" id="PF19055"/>
    </source>
</evidence>
<dbReference type="AlphaFoldDB" id="A0A8E2EQ72"/>
<evidence type="ECO:0000256" key="6">
    <source>
        <dbReference type="SAM" id="Phobius"/>
    </source>
</evidence>
<feature type="non-terminal residue" evidence="9">
    <location>
        <position position="360"/>
    </location>
</feature>
<dbReference type="InterPro" id="IPR043926">
    <property type="entry name" value="ABCG_dom"/>
</dbReference>
<gene>
    <name evidence="9" type="ORF">AOQ84DRAFT_228715</name>
</gene>
<dbReference type="OrthoDB" id="66620at2759"/>
<keyword evidence="5 6" id="KW-0472">Membrane</keyword>
<dbReference type="Proteomes" id="UP000250140">
    <property type="component" value="Unassembled WGS sequence"/>
</dbReference>
<feature type="domain" description="ABC transporter family G" evidence="8">
    <location>
        <begin position="44"/>
        <end position="100"/>
    </location>
</feature>
<evidence type="ECO:0000256" key="5">
    <source>
        <dbReference type="ARBA" id="ARBA00023136"/>
    </source>
</evidence>
<name>A0A8E2EQ72_9PEZI</name>
<evidence type="ECO:0000256" key="4">
    <source>
        <dbReference type="ARBA" id="ARBA00022989"/>
    </source>
</evidence>
<keyword evidence="10" id="KW-1185">Reference proteome</keyword>
<feature type="transmembrane region" description="Helical" evidence="6">
    <location>
        <begin position="264"/>
        <end position="283"/>
    </location>
</feature>
<evidence type="ECO:0000256" key="1">
    <source>
        <dbReference type="ARBA" id="ARBA00004141"/>
    </source>
</evidence>
<dbReference type="InterPro" id="IPR050352">
    <property type="entry name" value="ABCG_transporters"/>
</dbReference>
<organism evidence="9 10">
    <name type="scientific">Glonium stellatum</name>
    <dbReference type="NCBI Taxonomy" id="574774"/>
    <lineage>
        <taxon>Eukaryota</taxon>
        <taxon>Fungi</taxon>
        <taxon>Dikarya</taxon>
        <taxon>Ascomycota</taxon>
        <taxon>Pezizomycotina</taxon>
        <taxon>Dothideomycetes</taxon>
        <taxon>Pleosporomycetidae</taxon>
        <taxon>Gloniales</taxon>
        <taxon>Gloniaceae</taxon>
        <taxon>Glonium</taxon>
    </lineage>
</organism>
<accession>A0A8E2EQ72</accession>
<evidence type="ECO:0000256" key="2">
    <source>
        <dbReference type="ARBA" id="ARBA00022448"/>
    </source>
</evidence>
<proteinExistence type="predicted"/>